<dbReference type="GO" id="GO:0016020">
    <property type="term" value="C:membrane"/>
    <property type="evidence" value="ECO:0007669"/>
    <property type="project" value="InterPro"/>
</dbReference>
<comment type="caution">
    <text evidence="3">The sequence shown here is derived from an EMBL/GenBank/DDBJ whole genome shotgun (WGS) entry which is preliminary data.</text>
</comment>
<evidence type="ECO:0000256" key="1">
    <source>
        <dbReference type="SAM" id="MobiDB-lite"/>
    </source>
</evidence>
<evidence type="ECO:0000313" key="3">
    <source>
        <dbReference type="EMBL" id="ORA65023.1"/>
    </source>
</evidence>
<dbReference type="Gene3D" id="2.130.10.10">
    <property type="entry name" value="YVTN repeat-like/Quinoprotein amine dehydrogenase"/>
    <property type="match status" value="1"/>
</dbReference>
<feature type="signal peptide" evidence="2">
    <location>
        <begin position="1"/>
        <end position="20"/>
    </location>
</feature>
<proteinExistence type="predicted"/>
<dbReference type="SUPFAM" id="SSF63829">
    <property type="entry name" value="Calcium-dependent phosphotriesterase"/>
    <property type="match status" value="1"/>
</dbReference>
<evidence type="ECO:0000313" key="4">
    <source>
        <dbReference type="Proteomes" id="UP000192801"/>
    </source>
</evidence>
<name>A0A1X0CY46_9MYCO</name>
<protein>
    <submittedName>
        <fullName evidence="3">Uncharacterized protein</fullName>
    </submittedName>
</protein>
<dbReference type="InterPro" id="IPR015943">
    <property type="entry name" value="WD40/YVTN_repeat-like_dom_sf"/>
</dbReference>
<feature type="region of interest" description="Disordered" evidence="1">
    <location>
        <begin position="16"/>
        <end position="150"/>
    </location>
</feature>
<organism evidence="3 4">
    <name type="scientific">Mycolicibacterium insubricum</name>
    <dbReference type="NCBI Taxonomy" id="444597"/>
    <lineage>
        <taxon>Bacteria</taxon>
        <taxon>Bacillati</taxon>
        <taxon>Actinomycetota</taxon>
        <taxon>Actinomycetes</taxon>
        <taxon>Mycobacteriales</taxon>
        <taxon>Mycobacteriaceae</taxon>
        <taxon>Mycolicibacterium</taxon>
    </lineage>
</organism>
<dbReference type="GO" id="GO:0005509">
    <property type="term" value="F:calcium ion binding"/>
    <property type="evidence" value="ECO:0007669"/>
    <property type="project" value="InterPro"/>
</dbReference>
<reference evidence="3 4" key="1">
    <citation type="submission" date="2016-12" db="EMBL/GenBank/DDBJ databases">
        <title>The new phylogeny of genus Mycobacterium.</title>
        <authorList>
            <person name="Tortoli E."/>
            <person name="Trovato A."/>
            <person name="Cirillo D.M."/>
        </authorList>
    </citation>
    <scope>NUCLEOTIDE SEQUENCE [LARGE SCALE GENOMIC DNA]</scope>
    <source>
        <strain evidence="3 4">DSM 45130</strain>
    </source>
</reference>
<accession>A0A1X0CY46</accession>
<dbReference type="GO" id="GO:0007156">
    <property type="term" value="P:homophilic cell adhesion via plasma membrane adhesion molecules"/>
    <property type="evidence" value="ECO:0007669"/>
    <property type="project" value="InterPro"/>
</dbReference>
<feature type="region of interest" description="Disordered" evidence="1">
    <location>
        <begin position="201"/>
        <end position="223"/>
    </location>
</feature>
<gene>
    <name evidence="3" type="ORF">BST26_19385</name>
</gene>
<feature type="compositionally biased region" description="Basic and acidic residues" evidence="1">
    <location>
        <begin position="27"/>
        <end position="50"/>
    </location>
</feature>
<keyword evidence="2" id="KW-0732">Signal</keyword>
<evidence type="ECO:0000256" key="2">
    <source>
        <dbReference type="SAM" id="SignalP"/>
    </source>
</evidence>
<dbReference type="Pfam" id="PF17963">
    <property type="entry name" value="Big_9"/>
    <property type="match status" value="1"/>
</dbReference>
<feature type="compositionally biased region" description="Polar residues" evidence="1">
    <location>
        <begin position="87"/>
        <end position="100"/>
    </location>
</feature>
<dbReference type="Proteomes" id="UP000192801">
    <property type="component" value="Unassembled WGS sequence"/>
</dbReference>
<dbReference type="EMBL" id="MVHS01000069">
    <property type="protein sequence ID" value="ORA65023.1"/>
    <property type="molecule type" value="Genomic_DNA"/>
</dbReference>
<feature type="chain" id="PRO_5043613070" evidence="2">
    <location>
        <begin position="21"/>
        <end position="921"/>
    </location>
</feature>
<dbReference type="InterPro" id="IPR002126">
    <property type="entry name" value="Cadherin-like_dom"/>
</dbReference>
<sequence>MALALGLGAAVAAGGIPSAAADGGTNTEHRDAPDTHRDAADGPRQRDTSRTHRQPLAAIRDIARSVAEQGRTAISHTPLPADRQTRSENVSTTIDSTSETNRPDTLPLGTRLPRQRDVPAAAERPDRPRPQHSLPDLADLSTPRKTSAAPVSIPRISIAQFTGAPERPEQRVPTLAAHIEDTATAFTAKLVGAVTFAAPSAPETATPGVEQRGTLTTTTTPSAPGGVIQRMLGVLGSLMSGDSANPGHTGGTENPIALALVGWVRRELFNAAPQASTPVTMTGNTLTLDATDPDGDPLTYTVTQPAVGSVEQTSPGVFTYTPEAGHTEATSFTVTVSDADSGFHLHGLAGLFAPDGGHTKTVVVNVPPQDVEQHGPEITPVPMDLPVGYSSSGNSFVGSNGTAAQYASHTDTATNQTIYALAVRDSTGITKVVDLEGKPVEGQDPLITDSAVVQNIQRADGTYALVVVPTASPAPAPQSFARLAPAVLTTFDAPPESATYNLNGKPVGDAVAGADGIIYQSVNPTPSTNDGIACSNCQVAVVDTSKIADPGYSPTAVDIPGLFSPGFSTAGGIKQSGLSTDSSGRLYVVQWSPTSNIWVIDPDNVDTAAANDGATVIPLGGTTGGGLKVAFGPDGKGYIGTSTASGGQVEIIDPSSRTVEKTVAMPAAPSAAQAINAGTVFANGTVYQQQVLLLPTGVSSAPYSYQSRMVTFPVGGPTAGVDPQVIAFPGDSNFGYGTPVAGADGTVYQGMVDGVNGTTLRTGIIRPGETTPIVVALGPSSTATYNSPVVTGSGQAYQVTSTKNTDDSGVTTVFRLSDADADQTNHPLQPVVTIDEHSVPAAGVAAPDGTLYFATQKDGTVTVWSLAKDSNQAQQTVFTGQGTPSAFQVGSDGHVYMTTTSADGTQSWVYAIDAADPTVTV</sequence>
<dbReference type="AlphaFoldDB" id="A0A1X0CY46"/>
<keyword evidence="4" id="KW-1185">Reference proteome</keyword>
<dbReference type="STRING" id="444597.BST26_19385"/>
<dbReference type="Gene3D" id="2.60.40.3440">
    <property type="match status" value="1"/>
</dbReference>
<dbReference type="PROSITE" id="PS50268">
    <property type="entry name" value="CADHERIN_2"/>
    <property type="match status" value="1"/>
</dbReference>